<feature type="domain" description="PH" evidence="2">
    <location>
        <begin position="46"/>
        <end position="153"/>
    </location>
</feature>
<protein>
    <recommendedName>
        <fullName evidence="2">PH domain-containing protein</fullName>
    </recommendedName>
</protein>
<dbReference type="EMBL" id="JNSL01000041">
    <property type="protein sequence ID" value="KGA18597.1"/>
    <property type="molecule type" value="Genomic_DNA"/>
</dbReference>
<evidence type="ECO:0000313" key="3">
    <source>
        <dbReference type="EMBL" id="KGA18597.1"/>
    </source>
</evidence>
<feature type="transmembrane region" description="Helical" evidence="1">
    <location>
        <begin position="6"/>
        <end position="25"/>
    </location>
</feature>
<name>A0A094Q5C1_9ZZZZ</name>
<keyword evidence="1" id="KW-0812">Transmembrane</keyword>
<dbReference type="AlphaFoldDB" id="A0A094Q5C1"/>
<evidence type="ECO:0000256" key="1">
    <source>
        <dbReference type="SAM" id="Phobius"/>
    </source>
</evidence>
<organism evidence="3">
    <name type="scientific">freshwater metagenome</name>
    <dbReference type="NCBI Taxonomy" id="449393"/>
    <lineage>
        <taxon>unclassified sequences</taxon>
        <taxon>metagenomes</taxon>
        <taxon>ecological metagenomes</taxon>
    </lineage>
</organism>
<reference evidence="3" key="1">
    <citation type="submission" date="2014-06" db="EMBL/GenBank/DDBJ databases">
        <title>Key roles for freshwater Actinobacteria revealed by deep metagenomic sequencing.</title>
        <authorList>
            <person name="Ghai R."/>
            <person name="Mizuno C.M."/>
            <person name="Picazo A."/>
            <person name="Camacho A."/>
            <person name="Rodriguez-Valera F."/>
        </authorList>
    </citation>
    <scope>NUCLEOTIDE SEQUENCE</scope>
</reference>
<evidence type="ECO:0000259" key="2">
    <source>
        <dbReference type="Pfam" id="PF25362"/>
    </source>
</evidence>
<keyword evidence="1" id="KW-1133">Transmembrane helix</keyword>
<gene>
    <name evidence="3" type="ORF">GM51_8155</name>
</gene>
<sequence length="160" mass="17656">METYQVGLIALGLFSLFAMIAIVTWRRRVAAQALLLEKPLVIEGSLVSSNCFYVATTFSDRPLDRVIAHGLAHRGHANVSVSQTGLEVSRTGELSFIIPKADLLEVTTGSAVIDRAVEKEGLVVIKWRLGKVELQTHFRFVNSELRSEILEALRPLVGSR</sequence>
<dbReference type="InterPro" id="IPR057446">
    <property type="entry name" value="PH_bac"/>
</dbReference>
<accession>A0A094Q5C1</accession>
<proteinExistence type="predicted"/>
<keyword evidence="1" id="KW-0472">Membrane</keyword>
<dbReference type="Pfam" id="PF25362">
    <property type="entry name" value="bPH_11"/>
    <property type="match status" value="1"/>
</dbReference>
<comment type="caution">
    <text evidence="3">The sequence shown here is derived from an EMBL/GenBank/DDBJ whole genome shotgun (WGS) entry which is preliminary data.</text>
</comment>